<keyword evidence="3" id="KW-0560">Oxidoreductase</keyword>
<accession>A0ABV6BYY4</accession>
<dbReference type="InterPro" id="IPR006076">
    <property type="entry name" value="FAD-dep_OxRdtase"/>
</dbReference>
<dbReference type="PANTHER" id="PTHR13847:SF281">
    <property type="entry name" value="FAD DEPENDENT OXIDOREDUCTASE DOMAIN-CONTAINING PROTEIN"/>
    <property type="match status" value="1"/>
</dbReference>
<dbReference type="InterPro" id="IPR036188">
    <property type="entry name" value="FAD/NAD-bd_sf"/>
</dbReference>
<feature type="region of interest" description="Disordered" evidence="1">
    <location>
        <begin position="1"/>
        <end position="20"/>
    </location>
</feature>
<organism evidence="3 4">
    <name type="scientific">Aciditerrimonas ferrireducens</name>
    <dbReference type="NCBI Taxonomy" id="667306"/>
    <lineage>
        <taxon>Bacteria</taxon>
        <taxon>Bacillati</taxon>
        <taxon>Actinomycetota</taxon>
        <taxon>Acidimicrobiia</taxon>
        <taxon>Acidimicrobiales</taxon>
        <taxon>Acidimicrobiaceae</taxon>
        <taxon>Aciditerrimonas</taxon>
    </lineage>
</organism>
<feature type="domain" description="FAD dependent oxidoreductase" evidence="2">
    <location>
        <begin position="34"/>
        <end position="399"/>
    </location>
</feature>
<keyword evidence="4" id="KW-1185">Reference proteome</keyword>
<proteinExistence type="predicted"/>
<evidence type="ECO:0000256" key="1">
    <source>
        <dbReference type="SAM" id="MobiDB-lite"/>
    </source>
</evidence>
<dbReference type="Gene3D" id="3.30.9.10">
    <property type="entry name" value="D-Amino Acid Oxidase, subunit A, domain 2"/>
    <property type="match status" value="1"/>
</dbReference>
<dbReference type="SUPFAM" id="SSF51905">
    <property type="entry name" value="FAD/NAD(P)-binding domain"/>
    <property type="match status" value="1"/>
</dbReference>
<reference evidence="3 4" key="1">
    <citation type="submission" date="2024-09" db="EMBL/GenBank/DDBJ databases">
        <authorList>
            <person name="Sun Q."/>
            <person name="Mori K."/>
        </authorList>
    </citation>
    <scope>NUCLEOTIDE SEQUENCE [LARGE SCALE GENOMIC DNA]</scope>
    <source>
        <strain evidence="3 4">JCM 15389</strain>
    </source>
</reference>
<dbReference type="Gene3D" id="3.50.50.60">
    <property type="entry name" value="FAD/NAD(P)-binding domain"/>
    <property type="match status" value="1"/>
</dbReference>
<sequence length="463" mass="50857">MERSLAESAPVPLWLDSPRRPARRPTLTGQVRCDLAVVGGGFTGLWTALEATERNPGLEVVLVDAGRVASAATGRNGGFCDASLTHGLANGASRFPDEIGELERLGLENLDEIERFVLAEGVDCGFERSGTLDVATAPWQLEELHRTAGLAERLGVPVELWEAGQCRGAVSSPTYLGGLRTPGRCAMLDPARLAWSILEILERRGVRVFEETPVDCLRRDPAGVVLQLGTGGRVMAAHVALATNAFPSPLRRVRAYVLPVYDYVLATEPLDDEQLGSIGWKGREGISDSGNRFHYYRLTEDNRIVFGGYDAIYYPGGTVRAEHEQRFATFRLLARHFFETFPSLEDVRFTHRWGGAIDTCSRFCVFFGTALRGRVAYAAGFTGLGVGASRFAGTVVCDLLEDRHSDRRELELVRTKPVPFPPEPLRTGVVALTRWSLARADDREGARNAWLRLLDRVGLGFDS</sequence>
<evidence type="ECO:0000313" key="3">
    <source>
        <dbReference type="EMBL" id="MFC0080650.1"/>
    </source>
</evidence>
<dbReference type="PANTHER" id="PTHR13847">
    <property type="entry name" value="SARCOSINE DEHYDROGENASE-RELATED"/>
    <property type="match status" value="1"/>
</dbReference>
<evidence type="ECO:0000259" key="2">
    <source>
        <dbReference type="Pfam" id="PF01266"/>
    </source>
</evidence>
<protein>
    <submittedName>
        <fullName evidence="3">NAD(P)/FAD-dependent oxidoreductase</fullName>
        <ecNumber evidence="3">1.-.-.-</ecNumber>
    </submittedName>
</protein>
<dbReference type="RefSeq" id="WP_248106532.1">
    <property type="nucleotide sequence ID" value="NZ_JAKHEX010000005.1"/>
</dbReference>
<evidence type="ECO:0000313" key="4">
    <source>
        <dbReference type="Proteomes" id="UP001589788"/>
    </source>
</evidence>
<dbReference type="Proteomes" id="UP001589788">
    <property type="component" value="Unassembled WGS sequence"/>
</dbReference>
<dbReference type="EC" id="1.-.-.-" evidence="3"/>
<dbReference type="Pfam" id="PF01266">
    <property type="entry name" value="DAO"/>
    <property type="match status" value="1"/>
</dbReference>
<name>A0ABV6BYY4_9ACTN</name>
<gene>
    <name evidence="3" type="ORF">ACFFRE_00570</name>
</gene>
<dbReference type="GO" id="GO:0016491">
    <property type="term" value="F:oxidoreductase activity"/>
    <property type="evidence" value="ECO:0007669"/>
    <property type="project" value="UniProtKB-KW"/>
</dbReference>
<comment type="caution">
    <text evidence="3">The sequence shown here is derived from an EMBL/GenBank/DDBJ whole genome shotgun (WGS) entry which is preliminary data.</text>
</comment>
<dbReference type="EMBL" id="JBHLYQ010000002">
    <property type="protein sequence ID" value="MFC0080650.1"/>
    <property type="molecule type" value="Genomic_DNA"/>
</dbReference>